<protein>
    <submittedName>
        <fullName evidence="2">Uncharacterized protein</fullName>
    </submittedName>
</protein>
<keyword evidence="3" id="KW-1185">Reference proteome</keyword>
<feature type="transmembrane region" description="Helical" evidence="1">
    <location>
        <begin position="12"/>
        <end position="32"/>
    </location>
</feature>
<sequence>MRPKSRFTQFIGYEVSECILFWVVSLILAGGLQRGRREEVSDVVWLERFVKKETNDYYPGCVGPCDEWSPGESQVLLRNVFGRRWRVDRQKLGGSRKQSCQLPVRKRLQSRWIKYREMRCCGGQIESSRASGVKHHHPHPSCCSQ</sequence>
<reference evidence="2 3" key="1">
    <citation type="submission" date="2021-06" db="EMBL/GenBank/DDBJ databases">
        <authorList>
            <person name="Palmer J.M."/>
        </authorList>
    </citation>
    <scope>NUCLEOTIDE SEQUENCE [LARGE SCALE GENOMIC DNA]</scope>
    <source>
        <strain evidence="3">if_2019</strain>
        <tissue evidence="2">Muscle</tissue>
    </source>
</reference>
<keyword evidence="1" id="KW-0472">Membrane</keyword>
<dbReference type="Proteomes" id="UP001482620">
    <property type="component" value="Unassembled WGS sequence"/>
</dbReference>
<accession>A0ABV0UCC7</accession>
<comment type="caution">
    <text evidence="2">The sequence shown here is derived from an EMBL/GenBank/DDBJ whole genome shotgun (WGS) entry which is preliminary data.</text>
</comment>
<name>A0ABV0UCC7_9TELE</name>
<keyword evidence="1" id="KW-0812">Transmembrane</keyword>
<keyword evidence="1" id="KW-1133">Transmembrane helix</keyword>
<gene>
    <name evidence="2" type="ORF">ILYODFUR_035520</name>
</gene>
<dbReference type="EMBL" id="JAHRIQ010064723">
    <property type="protein sequence ID" value="MEQ2242399.1"/>
    <property type="molecule type" value="Genomic_DNA"/>
</dbReference>
<evidence type="ECO:0000313" key="3">
    <source>
        <dbReference type="Proteomes" id="UP001482620"/>
    </source>
</evidence>
<organism evidence="2 3">
    <name type="scientific">Ilyodon furcidens</name>
    <name type="common">goldbreast splitfin</name>
    <dbReference type="NCBI Taxonomy" id="33524"/>
    <lineage>
        <taxon>Eukaryota</taxon>
        <taxon>Metazoa</taxon>
        <taxon>Chordata</taxon>
        <taxon>Craniata</taxon>
        <taxon>Vertebrata</taxon>
        <taxon>Euteleostomi</taxon>
        <taxon>Actinopterygii</taxon>
        <taxon>Neopterygii</taxon>
        <taxon>Teleostei</taxon>
        <taxon>Neoteleostei</taxon>
        <taxon>Acanthomorphata</taxon>
        <taxon>Ovalentaria</taxon>
        <taxon>Atherinomorphae</taxon>
        <taxon>Cyprinodontiformes</taxon>
        <taxon>Goodeidae</taxon>
        <taxon>Ilyodon</taxon>
    </lineage>
</organism>
<proteinExistence type="predicted"/>
<evidence type="ECO:0000256" key="1">
    <source>
        <dbReference type="SAM" id="Phobius"/>
    </source>
</evidence>
<evidence type="ECO:0000313" key="2">
    <source>
        <dbReference type="EMBL" id="MEQ2242399.1"/>
    </source>
</evidence>